<dbReference type="EMBL" id="CAADEY010000063">
    <property type="protein sequence ID" value="VFJ58068.1"/>
    <property type="molecule type" value="Genomic_DNA"/>
</dbReference>
<accession>A0A450SVS9</accession>
<sequence length="264" mass="28587">MNNAAAFGGLLPGLVLSVLLMIPVPIIAAEPMTATPISSSDPSTMATEIHAQLKARRETVLSSELATTIEWIAVRDGERFAEGDELVRLDCALEQARLTKMKAVLAGAGKNAQVQKRLLDLNSGGRLEVELANVEVDKARADVKAQSVVLSKCTLRAPFPGRVVEVKARPHQFVRTGEPLLEILDDSALDIDFIVPSHWLAWIRVGQEFSVTINETQRSYPGSILRLGARVDPVSQLVKVMGKIEGKFPALMPGMSGRVHMAPP</sequence>
<dbReference type="GO" id="GO:1990281">
    <property type="term" value="C:efflux pump complex"/>
    <property type="evidence" value="ECO:0007669"/>
    <property type="project" value="TreeGrafter"/>
</dbReference>
<name>A0A450SVS9_9GAMM</name>
<dbReference type="NCBIfam" id="TIGR01730">
    <property type="entry name" value="RND_mfp"/>
    <property type="match status" value="1"/>
</dbReference>
<evidence type="ECO:0000313" key="2">
    <source>
        <dbReference type="EMBL" id="VFJ58068.1"/>
    </source>
</evidence>
<comment type="similarity">
    <text evidence="1">Belongs to the membrane fusion protein (MFP) (TC 8.A.1) family.</text>
</comment>
<gene>
    <name evidence="2" type="ORF">BECKDK2373C_GA0170839_10638</name>
</gene>
<dbReference type="AlphaFoldDB" id="A0A450SVS9"/>
<dbReference type="PANTHER" id="PTHR30469">
    <property type="entry name" value="MULTIDRUG RESISTANCE PROTEIN MDTA"/>
    <property type="match status" value="1"/>
</dbReference>
<dbReference type="Gene3D" id="2.40.50.100">
    <property type="match status" value="1"/>
</dbReference>
<dbReference type="Gene3D" id="1.10.287.470">
    <property type="entry name" value="Helix hairpin bin"/>
    <property type="match status" value="1"/>
</dbReference>
<organism evidence="2">
    <name type="scientific">Candidatus Kentrum sp. DK</name>
    <dbReference type="NCBI Taxonomy" id="2126562"/>
    <lineage>
        <taxon>Bacteria</taxon>
        <taxon>Pseudomonadati</taxon>
        <taxon>Pseudomonadota</taxon>
        <taxon>Gammaproteobacteria</taxon>
        <taxon>Candidatus Kentrum</taxon>
    </lineage>
</organism>
<reference evidence="2" key="1">
    <citation type="submission" date="2019-02" db="EMBL/GenBank/DDBJ databases">
        <authorList>
            <person name="Gruber-Vodicka R. H."/>
            <person name="Seah K. B. B."/>
        </authorList>
    </citation>
    <scope>NUCLEOTIDE SEQUENCE</scope>
    <source>
        <strain evidence="2">BECK_DK161</strain>
    </source>
</reference>
<dbReference type="SUPFAM" id="SSF111369">
    <property type="entry name" value="HlyD-like secretion proteins"/>
    <property type="match status" value="1"/>
</dbReference>
<evidence type="ECO:0000256" key="1">
    <source>
        <dbReference type="ARBA" id="ARBA00009477"/>
    </source>
</evidence>
<dbReference type="GO" id="GO:0015562">
    <property type="term" value="F:efflux transmembrane transporter activity"/>
    <property type="evidence" value="ECO:0007669"/>
    <property type="project" value="TreeGrafter"/>
</dbReference>
<dbReference type="InterPro" id="IPR006143">
    <property type="entry name" value="RND_pump_MFP"/>
</dbReference>
<dbReference type="PANTHER" id="PTHR30469:SF15">
    <property type="entry name" value="HLYD FAMILY OF SECRETION PROTEINS"/>
    <property type="match status" value="1"/>
</dbReference>
<protein>
    <submittedName>
        <fullName evidence="2">RND family efflux transporter, MFP subunit</fullName>
    </submittedName>
</protein>
<proteinExistence type="inferred from homology"/>
<dbReference type="Gene3D" id="2.40.30.170">
    <property type="match status" value="1"/>
</dbReference>